<keyword evidence="2" id="KW-1185">Reference proteome</keyword>
<dbReference type="Proteomes" id="UP000254764">
    <property type="component" value="Unassembled WGS sequence"/>
</dbReference>
<reference evidence="2" key="1">
    <citation type="submission" date="2018-07" db="EMBL/GenBank/DDBJ databases">
        <authorList>
            <person name="Peiro R."/>
            <person name="Begona"/>
            <person name="Cbmso G."/>
            <person name="Lopez M."/>
            <person name="Gonzalez S."/>
        </authorList>
    </citation>
    <scope>NUCLEOTIDE SEQUENCE [LARGE SCALE GENOMIC DNA]</scope>
</reference>
<name>A0A376AHX6_9HYPH</name>
<evidence type="ECO:0000313" key="1">
    <source>
        <dbReference type="EMBL" id="SSC67408.1"/>
    </source>
</evidence>
<accession>A0A376AHX6</accession>
<proteinExistence type="predicted"/>
<gene>
    <name evidence="1" type="ORF">RHIZ70_3116</name>
</gene>
<evidence type="ECO:0000313" key="2">
    <source>
        <dbReference type="Proteomes" id="UP000254764"/>
    </source>
</evidence>
<dbReference type="EMBL" id="UEYP01000004">
    <property type="protein sequence ID" value="SSC67408.1"/>
    <property type="molecule type" value="Genomic_DNA"/>
</dbReference>
<sequence>MYEAPEPSPDGGLHGLYGQLRNWPPAWVSRTGLFPACRTGAVAHGQEL</sequence>
<protein>
    <submittedName>
        <fullName evidence="1">Uncharacterized protein</fullName>
    </submittedName>
</protein>
<dbReference type="AlphaFoldDB" id="A0A376AHX6"/>
<organism evidence="1 2">
    <name type="scientific">Ciceribacter selenitireducens ATCC BAA-1503</name>
    <dbReference type="NCBI Taxonomy" id="1336235"/>
    <lineage>
        <taxon>Bacteria</taxon>
        <taxon>Pseudomonadati</taxon>
        <taxon>Pseudomonadota</taxon>
        <taxon>Alphaproteobacteria</taxon>
        <taxon>Hyphomicrobiales</taxon>
        <taxon>Rhizobiaceae</taxon>
        <taxon>Ciceribacter</taxon>
    </lineage>
</organism>